<proteinExistence type="predicted"/>
<gene>
    <name evidence="2" type="ORF">ACFQO1_02485</name>
</gene>
<protein>
    <submittedName>
        <fullName evidence="2">GLPGLI family protein</fullName>
    </submittedName>
</protein>
<accession>A0ABW2MRQ0</accession>
<evidence type="ECO:0000313" key="2">
    <source>
        <dbReference type="EMBL" id="MFC7356540.1"/>
    </source>
</evidence>
<evidence type="ECO:0000256" key="1">
    <source>
        <dbReference type="SAM" id="MobiDB-lite"/>
    </source>
</evidence>
<feature type="region of interest" description="Disordered" evidence="1">
    <location>
        <begin position="257"/>
        <end position="277"/>
    </location>
</feature>
<comment type="caution">
    <text evidence="2">The sequence shown here is derived from an EMBL/GenBank/DDBJ whole genome shotgun (WGS) entry which is preliminary data.</text>
</comment>
<keyword evidence="3" id="KW-1185">Reference proteome</keyword>
<dbReference type="InterPro" id="IPR005901">
    <property type="entry name" value="GLPGLI"/>
</dbReference>
<name>A0ABW2MRQ0_9FLAO</name>
<evidence type="ECO:0000313" key="3">
    <source>
        <dbReference type="Proteomes" id="UP001596415"/>
    </source>
</evidence>
<sequence>MKTNKLLFITLTFFFTITLTAQKIQGIATYKTDRKVDLKSDDSKMDDAMRESIAAQLKKQFQREYTLTFNTEESLYIQEEEGLTAPSPMSSGGITITVSGNTDVLYRNTKENRLVNQTEIMSKAFLIKDSLSAIDWKLEKEIKNIGEYTCFKATYTREVTEQTFDSATNEMVEVKKDRVTTAWYTLDIPVQHGPAEFWGLPGLILEISDGDLTILCSKIVLNPEKGIAIQEADKGKVVTQEEFNAIQKKKTDEMMEQFQNSSRRNDGSTRVIRIGGS</sequence>
<organism evidence="2 3">
    <name type="scientific">Jejudonia soesokkakensis</name>
    <dbReference type="NCBI Taxonomy" id="1323432"/>
    <lineage>
        <taxon>Bacteria</taxon>
        <taxon>Pseudomonadati</taxon>
        <taxon>Bacteroidota</taxon>
        <taxon>Flavobacteriia</taxon>
        <taxon>Flavobacteriales</taxon>
        <taxon>Flavobacteriaceae</taxon>
        <taxon>Jejudonia</taxon>
    </lineage>
</organism>
<dbReference type="Pfam" id="PF09697">
    <property type="entry name" value="Porph_ging"/>
    <property type="match status" value="1"/>
</dbReference>
<dbReference type="RefSeq" id="WP_380216382.1">
    <property type="nucleotide sequence ID" value="NZ_JBHTBN010000001.1"/>
</dbReference>
<dbReference type="NCBIfam" id="TIGR01200">
    <property type="entry name" value="GLPGLI"/>
    <property type="match status" value="1"/>
</dbReference>
<dbReference type="Proteomes" id="UP001596415">
    <property type="component" value="Unassembled WGS sequence"/>
</dbReference>
<dbReference type="EMBL" id="JBHTBN010000001">
    <property type="protein sequence ID" value="MFC7356540.1"/>
    <property type="molecule type" value="Genomic_DNA"/>
</dbReference>
<reference evidence="3" key="1">
    <citation type="journal article" date="2019" name="Int. J. Syst. Evol. Microbiol.">
        <title>The Global Catalogue of Microorganisms (GCM) 10K type strain sequencing project: providing services to taxonomists for standard genome sequencing and annotation.</title>
        <authorList>
            <consortium name="The Broad Institute Genomics Platform"/>
            <consortium name="The Broad Institute Genome Sequencing Center for Infectious Disease"/>
            <person name="Wu L."/>
            <person name="Ma J."/>
        </authorList>
    </citation>
    <scope>NUCLEOTIDE SEQUENCE [LARGE SCALE GENOMIC DNA]</scope>
    <source>
        <strain evidence="3">CGMCC 1.16306</strain>
    </source>
</reference>